<gene>
    <name evidence="1" type="ORF">P171DRAFT_442522</name>
</gene>
<comment type="caution">
    <text evidence="1">The sequence shown here is derived from an EMBL/GenBank/DDBJ whole genome shotgun (WGS) entry which is preliminary data.</text>
</comment>
<name>A0A9P4PNC4_9PLEO</name>
<reference evidence="1" key="1">
    <citation type="journal article" date="2020" name="Stud. Mycol.">
        <title>101 Dothideomycetes genomes: a test case for predicting lifestyles and emergence of pathogens.</title>
        <authorList>
            <person name="Haridas S."/>
            <person name="Albert R."/>
            <person name="Binder M."/>
            <person name="Bloem J."/>
            <person name="Labutti K."/>
            <person name="Salamov A."/>
            <person name="Andreopoulos B."/>
            <person name="Baker S."/>
            <person name="Barry K."/>
            <person name="Bills G."/>
            <person name="Bluhm B."/>
            <person name="Cannon C."/>
            <person name="Castanera R."/>
            <person name="Culley D."/>
            <person name="Daum C."/>
            <person name="Ezra D."/>
            <person name="Gonzalez J."/>
            <person name="Henrissat B."/>
            <person name="Kuo A."/>
            <person name="Liang C."/>
            <person name="Lipzen A."/>
            <person name="Lutzoni F."/>
            <person name="Magnuson J."/>
            <person name="Mondo S."/>
            <person name="Nolan M."/>
            <person name="Ohm R."/>
            <person name="Pangilinan J."/>
            <person name="Park H.-J."/>
            <person name="Ramirez L."/>
            <person name="Alfaro M."/>
            <person name="Sun H."/>
            <person name="Tritt A."/>
            <person name="Yoshinaga Y."/>
            <person name="Zwiers L.-H."/>
            <person name="Turgeon B."/>
            <person name="Goodwin S."/>
            <person name="Spatafora J."/>
            <person name="Crous P."/>
            <person name="Grigoriev I."/>
        </authorList>
    </citation>
    <scope>NUCLEOTIDE SEQUENCE</scope>
    <source>
        <strain evidence="1">CBS 690.94</strain>
    </source>
</reference>
<dbReference type="EMBL" id="MU001498">
    <property type="protein sequence ID" value="KAF2446069.1"/>
    <property type="molecule type" value="Genomic_DNA"/>
</dbReference>
<protein>
    <submittedName>
        <fullName evidence="1">Uncharacterized protein</fullName>
    </submittedName>
</protein>
<dbReference type="AlphaFoldDB" id="A0A9P4PNC4"/>
<dbReference type="Proteomes" id="UP000799764">
    <property type="component" value="Unassembled WGS sequence"/>
</dbReference>
<accession>A0A9P4PNC4</accession>
<organism evidence="1 2">
    <name type="scientific">Karstenula rhodostoma CBS 690.94</name>
    <dbReference type="NCBI Taxonomy" id="1392251"/>
    <lineage>
        <taxon>Eukaryota</taxon>
        <taxon>Fungi</taxon>
        <taxon>Dikarya</taxon>
        <taxon>Ascomycota</taxon>
        <taxon>Pezizomycotina</taxon>
        <taxon>Dothideomycetes</taxon>
        <taxon>Pleosporomycetidae</taxon>
        <taxon>Pleosporales</taxon>
        <taxon>Massarineae</taxon>
        <taxon>Didymosphaeriaceae</taxon>
        <taxon>Karstenula</taxon>
    </lineage>
</organism>
<proteinExistence type="predicted"/>
<evidence type="ECO:0000313" key="1">
    <source>
        <dbReference type="EMBL" id="KAF2446069.1"/>
    </source>
</evidence>
<evidence type="ECO:0000313" key="2">
    <source>
        <dbReference type="Proteomes" id="UP000799764"/>
    </source>
</evidence>
<keyword evidence="2" id="KW-1185">Reference proteome</keyword>
<sequence length="262" mass="28637">MASTIESTSLGTKSSAPTFLDITRRHASTNRTVYDYDSLASFAPMVVPYFVQDTFYALWAPLRTAINIPEIWHKGNLPNLPDDDKFGVLTILHNTPENRHPLDLLVDLPTVENNTSRATVWVAVKSTRLASHIPAPELVPLAQELFLRKKSSNAKATGLQGQDLHPHKRAWTGLRQGSNATLYGCDLPCLADPAFSASDIEFSRSSKTVANVLYRNQAPGTQLQKFLPISLSLSGSAASPTYTRSLIHNALDPCSANPTPCL</sequence>